<dbReference type="OrthoDB" id="9765084at2"/>
<comment type="pathway">
    <text evidence="4">Phospholipid metabolism.</text>
</comment>
<proteinExistence type="predicted"/>
<evidence type="ECO:0000313" key="6">
    <source>
        <dbReference type="EMBL" id="RVU33800.1"/>
    </source>
</evidence>
<dbReference type="AlphaFoldDB" id="A0A437QHK5"/>
<protein>
    <submittedName>
        <fullName evidence="6">Methyltransferase domain-containing protein</fullName>
    </submittedName>
</protein>
<evidence type="ECO:0000256" key="3">
    <source>
        <dbReference type="ARBA" id="ARBA00022679"/>
    </source>
</evidence>
<accession>A0A437QHK5</accession>
<evidence type="ECO:0000313" key="7">
    <source>
        <dbReference type="Proteomes" id="UP000287447"/>
    </source>
</evidence>
<gene>
    <name evidence="6" type="ORF">EOI86_21920</name>
</gene>
<dbReference type="EMBL" id="SADE01000004">
    <property type="protein sequence ID" value="RVU33800.1"/>
    <property type="molecule type" value="Genomic_DNA"/>
</dbReference>
<organism evidence="6 7">
    <name type="scientific">Hwanghaeella grinnelliae</name>
    <dbReference type="NCBI Taxonomy" id="2500179"/>
    <lineage>
        <taxon>Bacteria</taxon>
        <taxon>Pseudomonadati</taxon>
        <taxon>Pseudomonadota</taxon>
        <taxon>Alphaproteobacteria</taxon>
        <taxon>Rhodospirillales</taxon>
        <taxon>Rhodospirillaceae</taxon>
        <taxon>Hwanghaeella</taxon>
    </lineage>
</organism>
<dbReference type="GO" id="GO:0032259">
    <property type="term" value="P:methylation"/>
    <property type="evidence" value="ECO:0007669"/>
    <property type="project" value="UniProtKB-KW"/>
</dbReference>
<comment type="caution">
    <text evidence="6">The sequence shown here is derived from an EMBL/GenBank/DDBJ whole genome shotgun (WGS) entry which is preliminary data.</text>
</comment>
<dbReference type="GO" id="GO:0008757">
    <property type="term" value="F:S-adenosylmethionine-dependent methyltransferase activity"/>
    <property type="evidence" value="ECO:0007669"/>
    <property type="project" value="InterPro"/>
</dbReference>
<dbReference type="InterPro" id="IPR029063">
    <property type="entry name" value="SAM-dependent_MTases_sf"/>
</dbReference>
<dbReference type="RefSeq" id="WP_127767830.1">
    <property type="nucleotide sequence ID" value="NZ_SADE01000004.1"/>
</dbReference>
<evidence type="ECO:0000256" key="2">
    <source>
        <dbReference type="ARBA" id="ARBA00022603"/>
    </source>
</evidence>
<dbReference type="PANTHER" id="PTHR44307:SF2">
    <property type="entry name" value="PHOSPHOETHANOLAMINE METHYLTRANSFERASE ISOFORM X1"/>
    <property type="match status" value="1"/>
</dbReference>
<keyword evidence="2 6" id="KW-0489">Methyltransferase</keyword>
<dbReference type="Gene3D" id="3.40.50.150">
    <property type="entry name" value="Vaccinia Virus protein VP39"/>
    <property type="match status" value="1"/>
</dbReference>
<dbReference type="PANTHER" id="PTHR44307">
    <property type="entry name" value="PHOSPHOETHANOLAMINE METHYLTRANSFERASE"/>
    <property type="match status" value="1"/>
</dbReference>
<dbReference type="Pfam" id="PF08241">
    <property type="entry name" value="Methyltransf_11"/>
    <property type="match status" value="1"/>
</dbReference>
<keyword evidence="7" id="KW-1185">Reference proteome</keyword>
<comment type="pathway">
    <text evidence="1">Lipid metabolism.</text>
</comment>
<dbReference type="InterPro" id="IPR013216">
    <property type="entry name" value="Methyltransf_11"/>
</dbReference>
<dbReference type="CDD" id="cd02440">
    <property type="entry name" value="AdoMet_MTases"/>
    <property type="match status" value="1"/>
</dbReference>
<evidence type="ECO:0000259" key="5">
    <source>
        <dbReference type="Pfam" id="PF08241"/>
    </source>
</evidence>
<name>A0A437QHK5_9PROT</name>
<feature type="domain" description="Methyltransferase type 11" evidence="5">
    <location>
        <begin position="47"/>
        <end position="145"/>
    </location>
</feature>
<evidence type="ECO:0000256" key="4">
    <source>
        <dbReference type="ARBA" id="ARBA00025707"/>
    </source>
</evidence>
<sequence>MPADTQYPDHFIERLHAVWGEGFLSPGGAEEVAEILRGIDLHGKTVLDVGFGTGGPAIVLAGQLGAEKVIGIDVEEAVYERASKAVQAAGLASRIDLRIVEPGPLPFEDDSLDVVFSKDSIIHIPDKQRFFEDVFRILRPGGIFAASDWLCGTGPEAEAAIEEMLATNPLRFKMATAQDMANTLTQTGFANVSTVDRNAWYAEQVQEELRQLTGPLYADLVAKVGKEIVDPWLTVRRGTAKATIAGGLRPTHLRAVKPTD</sequence>
<evidence type="ECO:0000256" key="1">
    <source>
        <dbReference type="ARBA" id="ARBA00005189"/>
    </source>
</evidence>
<dbReference type="Proteomes" id="UP000287447">
    <property type="component" value="Unassembled WGS sequence"/>
</dbReference>
<dbReference type="SUPFAM" id="SSF53335">
    <property type="entry name" value="S-adenosyl-L-methionine-dependent methyltransferases"/>
    <property type="match status" value="1"/>
</dbReference>
<reference evidence="7" key="1">
    <citation type="submission" date="2019-01" db="EMBL/GenBank/DDBJ databases">
        <title>Gri0909 isolated from a small marine red alga.</title>
        <authorList>
            <person name="Kim J."/>
            <person name="Jeong S.E."/>
            <person name="Jeon C.O."/>
        </authorList>
    </citation>
    <scope>NUCLEOTIDE SEQUENCE [LARGE SCALE GENOMIC DNA]</scope>
    <source>
        <strain evidence="7">Gri0909</strain>
    </source>
</reference>
<keyword evidence="3 6" id="KW-0808">Transferase</keyword>